<feature type="non-terminal residue" evidence="1">
    <location>
        <position position="29"/>
    </location>
</feature>
<dbReference type="EMBL" id="UINC01103139">
    <property type="protein sequence ID" value="SVC65294.1"/>
    <property type="molecule type" value="Genomic_DNA"/>
</dbReference>
<evidence type="ECO:0000313" key="1">
    <source>
        <dbReference type="EMBL" id="SVC65294.1"/>
    </source>
</evidence>
<proteinExistence type="predicted"/>
<organism evidence="1">
    <name type="scientific">marine metagenome</name>
    <dbReference type="NCBI Taxonomy" id="408172"/>
    <lineage>
        <taxon>unclassified sequences</taxon>
        <taxon>metagenomes</taxon>
        <taxon>ecological metagenomes</taxon>
    </lineage>
</organism>
<reference evidence="1" key="1">
    <citation type="submission" date="2018-05" db="EMBL/GenBank/DDBJ databases">
        <authorList>
            <person name="Lanie J.A."/>
            <person name="Ng W.-L."/>
            <person name="Kazmierczak K.M."/>
            <person name="Andrzejewski T.M."/>
            <person name="Davidsen T.M."/>
            <person name="Wayne K.J."/>
            <person name="Tettelin H."/>
            <person name="Glass J.I."/>
            <person name="Rusch D."/>
            <person name="Podicherti R."/>
            <person name="Tsui H.-C.T."/>
            <person name="Winkler M.E."/>
        </authorList>
    </citation>
    <scope>NUCLEOTIDE SEQUENCE</scope>
</reference>
<gene>
    <name evidence="1" type="ORF">METZ01_LOCUS318148</name>
</gene>
<protein>
    <submittedName>
        <fullName evidence="1">Uncharacterized protein</fullName>
    </submittedName>
</protein>
<dbReference type="AlphaFoldDB" id="A0A382NVW2"/>
<accession>A0A382NVW2</accession>
<sequence>MLIAACYGQYPDSLFWFDMNRVKEPLPKF</sequence>
<name>A0A382NVW2_9ZZZZ</name>